<sequence length="72" mass="8373">MGQQQSGDFILRTFLNVIGDFLILFVVVLLCEWYANKKGYNVVERAWLVTVVVLMVLMLALWKTYGRLLHLL</sequence>
<proteinExistence type="predicted"/>
<comment type="caution">
    <text evidence="2">The sequence shown here is derived from an EMBL/GenBank/DDBJ whole genome shotgun (WGS) entry which is preliminary data.</text>
</comment>
<dbReference type="RefSeq" id="WP_307338343.1">
    <property type="nucleotide sequence ID" value="NZ_JAUSUD010000003.1"/>
</dbReference>
<keyword evidence="3" id="KW-1185">Reference proteome</keyword>
<reference evidence="2 3" key="1">
    <citation type="submission" date="2023-07" db="EMBL/GenBank/DDBJ databases">
        <title>Genomic Encyclopedia of Type Strains, Phase IV (KMG-IV): sequencing the most valuable type-strain genomes for metagenomic binning, comparative biology and taxonomic classification.</title>
        <authorList>
            <person name="Goeker M."/>
        </authorList>
    </citation>
    <scope>NUCLEOTIDE SEQUENCE [LARGE SCALE GENOMIC DNA]</scope>
    <source>
        <strain evidence="2 3">DSM 29005</strain>
    </source>
</reference>
<name>A0ABT9ZCC0_9BACI</name>
<dbReference type="Proteomes" id="UP001234495">
    <property type="component" value="Unassembled WGS sequence"/>
</dbReference>
<keyword evidence="1" id="KW-0472">Membrane</keyword>
<keyword evidence="1" id="KW-0812">Transmembrane</keyword>
<organism evidence="2 3">
    <name type="scientific">Metabacillus malikii</name>
    <dbReference type="NCBI Taxonomy" id="1504265"/>
    <lineage>
        <taxon>Bacteria</taxon>
        <taxon>Bacillati</taxon>
        <taxon>Bacillota</taxon>
        <taxon>Bacilli</taxon>
        <taxon>Bacillales</taxon>
        <taxon>Bacillaceae</taxon>
        <taxon>Metabacillus</taxon>
    </lineage>
</organism>
<evidence type="ECO:0000313" key="2">
    <source>
        <dbReference type="EMBL" id="MDQ0229902.1"/>
    </source>
</evidence>
<feature type="transmembrane region" description="Helical" evidence="1">
    <location>
        <begin position="14"/>
        <end position="34"/>
    </location>
</feature>
<keyword evidence="1" id="KW-1133">Transmembrane helix</keyword>
<gene>
    <name evidence="2" type="ORF">J2S19_001154</name>
</gene>
<dbReference type="EMBL" id="JAUSUD010000003">
    <property type="protein sequence ID" value="MDQ0229902.1"/>
    <property type="molecule type" value="Genomic_DNA"/>
</dbReference>
<evidence type="ECO:0000313" key="3">
    <source>
        <dbReference type="Proteomes" id="UP001234495"/>
    </source>
</evidence>
<accession>A0ABT9ZCC0</accession>
<evidence type="ECO:0000256" key="1">
    <source>
        <dbReference type="SAM" id="Phobius"/>
    </source>
</evidence>
<protein>
    <submittedName>
        <fullName evidence="2">Purine-cytosine permease-like protein</fullName>
    </submittedName>
</protein>
<feature type="transmembrane region" description="Helical" evidence="1">
    <location>
        <begin position="46"/>
        <end position="65"/>
    </location>
</feature>